<dbReference type="RefSeq" id="WP_100282331.1">
    <property type="nucleotide sequence ID" value="NZ_CP024923.1"/>
</dbReference>
<organism evidence="1 2">
    <name type="scientific">Sphingomonas psychrotolerans</name>
    <dbReference type="NCBI Taxonomy" id="1327635"/>
    <lineage>
        <taxon>Bacteria</taxon>
        <taxon>Pseudomonadati</taxon>
        <taxon>Pseudomonadota</taxon>
        <taxon>Alphaproteobacteria</taxon>
        <taxon>Sphingomonadales</taxon>
        <taxon>Sphingomonadaceae</taxon>
        <taxon>Sphingomonas</taxon>
    </lineage>
</organism>
<evidence type="ECO:0000313" key="2">
    <source>
        <dbReference type="Proteomes" id="UP000229081"/>
    </source>
</evidence>
<proteinExistence type="predicted"/>
<name>A0A2K8MHQ6_9SPHN</name>
<reference evidence="1 2" key="1">
    <citation type="submission" date="2017-11" db="EMBL/GenBank/DDBJ databases">
        <title>Complete genome sequence of Sphingomonas sp. Strain Cra20, a psychrotolerant potential plant growth promoting rhizobacteria.</title>
        <authorList>
            <person name="Luo Y."/>
        </authorList>
    </citation>
    <scope>NUCLEOTIDE SEQUENCE [LARGE SCALE GENOMIC DNA]</scope>
    <source>
        <strain evidence="1 2">Cra20</strain>
    </source>
</reference>
<dbReference type="KEGG" id="sphc:CVN68_11515"/>
<dbReference type="EMBL" id="CP024923">
    <property type="protein sequence ID" value="ATY32524.1"/>
    <property type="molecule type" value="Genomic_DNA"/>
</dbReference>
<dbReference type="Proteomes" id="UP000229081">
    <property type="component" value="Chromosome"/>
</dbReference>
<keyword evidence="2" id="KW-1185">Reference proteome</keyword>
<sequence length="895" mass="94725">MLARIEAAANDLAALLDALPDSIVALLTPIRDFLEPTASTPPGLIDWPILSLSHAAPAPTAGERSQHPYALAASAGVTIEAGSAWPYADPTPPALLRMGVKGELKPKASATLPFSFGTASASAEASAACKLDYHFTLRDPDQIYGRVVGDRLLDLVDPFDFDAVWEAFQTGHLAAIGLEMDGSAKLAVSVSVADTTALGSLVTAELGATIAVGVSLGGCFVVSLRAGDVGANRERQILARVTRERNRSVDGSLKLGATIDLAGLATKLHGVLAQALGRWDEVLQAVTPFLSPGSWLRAQGGGLIECEAAALVGDTALRAALVRDLQGVTGFHQIDTPALIEWLETQLTGALDAARDWAHDQANAAVDMLDTLGRGLPAFAQPDLRALLAPTADKLVSSANAALEAKVDALFTSGQKSLGKALKSVGVTVSDRLADADAALAGVRALIARYDALFRKLLAATEDAANAKVSAALQIDESRLGATTAEIEGVFVARSDAARSAFAALTRGDLGAMIGLIDTPGNGDFMLDPARSSIRRFAGRSQTLGIELVLLGFGLTGSALLSAEADVLIDGTGKVQVDAKSRLRKRFSGLDADREIELLSGFALVRARALATASPAADRSLGLGITMGHIDQDLERHEVERFVGSLVDSGVIDASALATARSVFDLWASAVGAEDKLAGTLQLKLSLDRAELSTLLELQQSAGLSADRRRAIVSTAFDRLIDADPETRRAVDETIAELRDQFNDRSRDDFLMDRQRTHRALMIDVPSSRIPRVASHHEPFDGAMQLSHGMLGMVEALRQIYFSTPETRADKDPLTWGPTDYRDAEYAAVKAVRGWLQLNAVLFWTNSKVHPRTLAFLDAIATLGGVDLAQRASLTMWRKAAQGRPETIVLSHAGV</sequence>
<evidence type="ECO:0000313" key="1">
    <source>
        <dbReference type="EMBL" id="ATY32524.1"/>
    </source>
</evidence>
<protein>
    <submittedName>
        <fullName evidence="1">Uncharacterized protein</fullName>
    </submittedName>
</protein>
<accession>A0A2K8MHQ6</accession>
<gene>
    <name evidence="1" type="ORF">CVN68_11515</name>
</gene>
<dbReference type="AlphaFoldDB" id="A0A2K8MHQ6"/>
<dbReference type="OrthoDB" id="7604965at2"/>